<name>A0A9X2BD99_9SPHI</name>
<evidence type="ECO:0008006" key="3">
    <source>
        <dbReference type="Google" id="ProtNLM"/>
    </source>
</evidence>
<accession>A0A9X2BD99</accession>
<dbReference type="RefSeq" id="WP_245129918.1">
    <property type="nucleotide sequence ID" value="NZ_JALJEJ010000004.1"/>
</dbReference>
<evidence type="ECO:0000313" key="1">
    <source>
        <dbReference type="EMBL" id="MCJ8210078.1"/>
    </source>
</evidence>
<reference evidence="1" key="1">
    <citation type="submission" date="2022-04" db="EMBL/GenBank/DDBJ databases">
        <title>Mucilaginibacter sp. RS28 isolated from freshwater.</title>
        <authorList>
            <person name="Ko S.-R."/>
        </authorList>
    </citation>
    <scope>NUCLEOTIDE SEQUENCE</scope>
    <source>
        <strain evidence="1">RS28</strain>
    </source>
</reference>
<dbReference type="EMBL" id="JALJEJ010000004">
    <property type="protein sequence ID" value="MCJ8210078.1"/>
    <property type="molecule type" value="Genomic_DNA"/>
</dbReference>
<dbReference type="AlphaFoldDB" id="A0A9X2BD99"/>
<protein>
    <recommendedName>
        <fullName evidence="3">Bacteriocin immunity protein</fullName>
    </recommendedName>
</protein>
<evidence type="ECO:0000313" key="2">
    <source>
        <dbReference type="Proteomes" id="UP001139450"/>
    </source>
</evidence>
<dbReference type="Proteomes" id="UP001139450">
    <property type="component" value="Unassembled WGS sequence"/>
</dbReference>
<organism evidence="1 2">
    <name type="scientific">Mucilaginibacter straminoryzae</name>
    <dbReference type="NCBI Taxonomy" id="2932774"/>
    <lineage>
        <taxon>Bacteria</taxon>
        <taxon>Pseudomonadati</taxon>
        <taxon>Bacteroidota</taxon>
        <taxon>Sphingobacteriia</taxon>
        <taxon>Sphingobacteriales</taxon>
        <taxon>Sphingobacteriaceae</taxon>
        <taxon>Mucilaginibacter</taxon>
    </lineage>
</organism>
<sequence length="89" mass="10743">MRTLLNEVAEIENYLHHKNQPQDRLLFEAKLLLNETLRENTDAQQHTYSIIKQYGRQQLKAELKAVHQKLFSEPQHRSFAQMIKQLFRR</sequence>
<keyword evidence="2" id="KW-1185">Reference proteome</keyword>
<proteinExistence type="predicted"/>
<gene>
    <name evidence="1" type="ORF">MUY27_10190</name>
</gene>
<comment type="caution">
    <text evidence="1">The sequence shown here is derived from an EMBL/GenBank/DDBJ whole genome shotgun (WGS) entry which is preliminary data.</text>
</comment>